<keyword evidence="4 9" id="KW-1003">Cell membrane</keyword>
<organism evidence="13 14">
    <name type="scientific">Microvirga lotononidis</name>
    <dbReference type="NCBI Taxonomy" id="864069"/>
    <lineage>
        <taxon>Bacteria</taxon>
        <taxon>Pseudomonadati</taxon>
        <taxon>Pseudomonadota</taxon>
        <taxon>Alphaproteobacteria</taxon>
        <taxon>Hyphomicrobiales</taxon>
        <taxon>Methylobacteriaceae</taxon>
        <taxon>Microvirga</taxon>
    </lineage>
</organism>
<sequence precursor="true">MLQRGLRGPSRAGLILTTSFLLVFGACGSLVPIAGGASAPAIISPDGSRKTIQHLEGGIIETLMVRDGDTVGVGQPLVNLSSIQPRATYETLLEQNRTLLVTRARLLAESAGRDDIELPAELRDAMSDPGLVKVLEGQRQLLRTRHAMHRSRVRVLQQRIEQYQEQITGLQAQVQSTTRQFELLNEEVEGKEQLQRKGILPKPELLRLQRMQAEILGRKGEYVGNIARVRQQIGEAELQISAFDAERADQISTQLDQVRIELAATNERLSASKDILNRTVIRSPVAGKVVNLRFKTEGGVVQRGEPIMDVVPSDDLLLIDARISPNDIDVVHTGLRAQVHLLAYSNRTTPRISGSVRSVSADRLVDESTRQPYYLARVEVDREQVKQIGSSIELVPGMPAEVLIVTGQQTLVQYLIKPFTDVWRRSLREL</sequence>
<dbReference type="PROSITE" id="PS51257">
    <property type="entry name" value="PROKAR_LIPOPROTEIN"/>
    <property type="match status" value="1"/>
</dbReference>
<evidence type="ECO:0000256" key="2">
    <source>
        <dbReference type="ARBA" id="ARBA00009477"/>
    </source>
</evidence>
<dbReference type="PRINTS" id="PR01490">
    <property type="entry name" value="RTXTOXIND"/>
</dbReference>
<feature type="domain" description="AprE-like beta-barrel" evidence="12">
    <location>
        <begin position="317"/>
        <end position="407"/>
    </location>
</feature>
<proteinExistence type="inferred from homology"/>
<keyword evidence="8" id="KW-0472">Membrane</keyword>
<evidence type="ECO:0000256" key="6">
    <source>
        <dbReference type="ARBA" id="ARBA00022692"/>
    </source>
</evidence>
<dbReference type="GO" id="GO:0015031">
    <property type="term" value="P:protein transport"/>
    <property type="evidence" value="ECO:0007669"/>
    <property type="project" value="InterPro"/>
</dbReference>
<dbReference type="Pfam" id="PF26002">
    <property type="entry name" value="Beta-barrel_AprE"/>
    <property type="match status" value="1"/>
</dbReference>
<dbReference type="NCBIfam" id="TIGR01843">
    <property type="entry name" value="type_I_hlyD"/>
    <property type="match status" value="1"/>
</dbReference>
<keyword evidence="6" id="KW-0812">Transmembrane</keyword>
<dbReference type="InterPro" id="IPR050739">
    <property type="entry name" value="MFP"/>
</dbReference>
<evidence type="ECO:0000256" key="4">
    <source>
        <dbReference type="ARBA" id="ARBA00022475"/>
    </source>
</evidence>
<dbReference type="PANTHER" id="PTHR30386">
    <property type="entry name" value="MEMBRANE FUSION SUBUNIT OF EMRAB-TOLC MULTIDRUG EFFLUX PUMP"/>
    <property type="match status" value="1"/>
</dbReference>
<accession>I4Z2Q9</accession>
<evidence type="ECO:0000313" key="13">
    <source>
        <dbReference type="EMBL" id="EIM30501.1"/>
    </source>
</evidence>
<keyword evidence="7" id="KW-1133">Transmembrane helix</keyword>
<evidence type="ECO:0000256" key="1">
    <source>
        <dbReference type="ARBA" id="ARBA00004377"/>
    </source>
</evidence>
<dbReference type="HOGENOM" id="CLU_023976_1_1_5"/>
<evidence type="ECO:0000256" key="8">
    <source>
        <dbReference type="ARBA" id="ARBA00023136"/>
    </source>
</evidence>
<evidence type="ECO:0000256" key="5">
    <source>
        <dbReference type="ARBA" id="ARBA00022519"/>
    </source>
</evidence>
<name>I4Z2Q9_9HYPH</name>
<keyword evidence="3 9" id="KW-0813">Transport</keyword>
<dbReference type="eggNOG" id="COG0845">
    <property type="taxonomic scope" value="Bacteria"/>
</dbReference>
<dbReference type="GO" id="GO:0005886">
    <property type="term" value="C:plasma membrane"/>
    <property type="evidence" value="ECO:0007669"/>
    <property type="project" value="UniProtKB-SubCell"/>
</dbReference>
<evidence type="ECO:0000259" key="11">
    <source>
        <dbReference type="Pfam" id="PF25994"/>
    </source>
</evidence>
<feature type="coiled-coil region" evidence="10">
    <location>
        <begin position="226"/>
        <end position="268"/>
    </location>
</feature>
<dbReference type="InterPro" id="IPR058982">
    <property type="entry name" value="Beta-barrel_AprE"/>
</dbReference>
<evidence type="ECO:0000259" key="12">
    <source>
        <dbReference type="Pfam" id="PF26002"/>
    </source>
</evidence>
<dbReference type="PANTHER" id="PTHR30386:SF17">
    <property type="entry name" value="ALKALINE PROTEASE SECRETION PROTEIN APRE"/>
    <property type="match status" value="1"/>
</dbReference>
<evidence type="ECO:0000256" key="9">
    <source>
        <dbReference type="RuleBase" id="RU365093"/>
    </source>
</evidence>
<dbReference type="PATRIC" id="fig|864069.3.peg.834"/>
<comment type="similarity">
    <text evidence="2 9">Belongs to the membrane fusion protein (MFP) (TC 8.A.1) family.</text>
</comment>
<evidence type="ECO:0000256" key="3">
    <source>
        <dbReference type="ARBA" id="ARBA00022448"/>
    </source>
</evidence>
<dbReference type="STRING" id="864069.MicloDRAFT_00007510"/>
<evidence type="ECO:0000313" key="14">
    <source>
        <dbReference type="Proteomes" id="UP000003947"/>
    </source>
</evidence>
<feature type="coiled-coil region" evidence="10">
    <location>
        <begin position="146"/>
        <end position="194"/>
    </location>
</feature>
<reference evidence="13 14" key="1">
    <citation type="submission" date="2012-02" db="EMBL/GenBank/DDBJ databases">
        <title>Improved High-Quality Draft sequence of Microvirga sp. WSM3557.</title>
        <authorList>
            <consortium name="US DOE Joint Genome Institute"/>
            <person name="Lucas S."/>
            <person name="Han J."/>
            <person name="Lapidus A."/>
            <person name="Cheng J.-F."/>
            <person name="Goodwin L."/>
            <person name="Pitluck S."/>
            <person name="Peters L."/>
            <person name="Zhang X."/>
            <person name="Detter J.C."/>
            <person name="Han C."/>
            <person name="Tapia R."/>
            <person name="Land M."/>
            <person name="Hauser L."/>
            <person name="Kyrpides N."/>
            <person name="Ivanova N."/>
            <person name="Pagani I."/>
            <person name="Brau L."/>
            <person name="Yates R."/>
            <person name="O'Hara G."/>
            <person name="Rui T."/>
            <person name="Howieson J."/>
            <person name="Reeve W."/>
            <person name="Woyke T."/>
        </authorList>
    </citation>
    <scope>NUCLEOTIDE SEQUENCE [LARGE SCALE GENOMIC DNA]</scope>
    <source>
        <strain evidence="13 14">WSM3557</strain>
    </source>
</reference>
<keyword evidence="10" id="KW-0175">Coiled coil</keyword>
<comment type="subcellular location">
    <subcellularLocation>
        <location evidence="1 9">Cell inner membrane</location>
        <topology evidence="1 9">Single-pass membrane protein</topology>
    </subcellularLocation>
</comment>
<evidence type="ECO:0000256" key="7">
    <source>
        <dbReference type="ARBA" id="ARBA00022989"/>
    </source>
</evidence>
<dbReference type="Proteomes" id="UP000003947">
    <property type="component" value="Unassembled WGS sequence"/>
</dbReference>
<keyword evidence="14" id="KW-1185">Reference proteome</keyword>
<dbReference type="InterPro" id="IPR058781">
    <property type="entry name" value="HH_AprE-like"/>
</dbReference>
<evidence type="ECO:0000256" key="10">
    <source>
        <dbReference type="SAM" id="Coils"/>
    </source>
</evidence>
<dbReference type="EMBL" id="JH660637">
    <property type="protein sequence ID" value="EIM30501.1"/>
    <property type="molecule type" value="Genomic_DNA"/>
</dbReference>
<dbReference type="Gene3D" id="2.40.30.170">
    <property type="match status" value="1"/>
</dbReference>
<keyword evidence="5 9" id="KW-0997">Cell inner membrane</keyword>
<feature type="domain" description="AprE-like long alpha-helical hairpin" evidence="11">
    <location>
        <begin position="86"/>
        <end position="274"/>
    </location>
</feature>
<dbReference type="AlphaFoldDB" id="I4Z2Q9"/>
<dbReference type="InterPro" id="IPR010129">
    <property type="entry name" value="T1SS_HlyD"/>
</dbReference>
<protein>
    <recommendedName>
        <fullName evidence="9">Membrane fusion protein (MFP) family protein</fullName>
    </recommendedName>
</protein>
<gene>
    <name evidence="13" type="ORF">MicloDRAFT_00007510</name>
</gene>
<dbReference type="Pfam" id="PF25994">
    <property type="entry name" value="HH_AprE"/>
    <property type="match status" value="1"/>
</dbReference>